<proteinExistence type="predicted"/>
<evidence type="ECO:0000313" key="1">
    <source>
        <dbReference type="EMBL" id="EKT84885.1"/>
    </source>
</evidence>
<dbReference type="EMBL" id="CP006695">
    <property type="protein sequence ID" value="EKT84885.1"/>
    <property type="molecule type" value="Genomic_DNA"/>
</dbReference>
<organism evidence="1 2">
    <name type="scientific">Leptospira santarosai serovar Shermani str. LT 821</name>
    <dbReference type="NCBI Taxonomy" id="758847"/>
    <lineage>
        <taxon>Bacteria</taxon>
        <taxon>Pseudomonadati</taxon>
        <taxon>Spirochaetota</taxon>
        <taxon>Spirochaetia</taxon>
        <taxon>Leptospirales</taxon>
        <taxon>Leptospiraceae</taxon>
        <taxon>Leptospira</taxon>
    </lineage>
</organism>
<dbReference type="KEGG" id="lst:LSS_20436"/>
<protein>
    <submittedName>
        <fullName evidence="1">Uncharacterized protein</fullName>
    </submittedName>
</protein>
<dbReference type="AlphaFoldDB" id="K8Y511"/>
<sequence length="61" mass="7149">MFFVLKNIAARINWSDFDAYKQIRKTIIHSNGILKNPNSSLNYTKKIIFFGREESNNHSCN</sequence>
<name>K8Y511_9LEPT</name>
<reference evidence="1 2" key="2">
    <citation type="journal article" date="2014" name="Emerg. Microbes Infect.">
        <title>Potential impact on kidney infection: a whole-genome analysis of Leptospira santarosai serovar Shermani.</title>
        <authorList>
            <person name="Chou L.F."/>
            <person name="Chen T.W."/>
            <person name="Ko Y.C."/>
            <person name="Pan M.J."/>
            <person name="Tian Y.C."/>
            <person name="Chiu C.H."/>
            <person name="Tang P."/>
            <person name="Hung C.C."/>
            <person name="Yang C.W."/>
        </authorList>
    </citation>
    <scope>NUCLEOTIDE SEQUENCE</scope>
    <source>
        <strain evidence="1 2">LT 821</strain>
    </source>
</reference>
<reference evidence="1 2" key="1">
    <citation type="journal article" date="2012" name="Gene">
        <title>Sequence of Leptospira santarosai serovar Shermani genome and prediction of virulence-associated genes.</title>
        <authorList>
            <person name="Chou L.F."/>
            <person name="Chen Y.T."/>
            <person name="Lu C.W."/>
            <person name="Ko Y.C."/>
            <person name="Tang C.Y."/>
            <person name="Pan M.J."/>
            <person name="Tian Y.C."/>
            <person name="Chiu C.H."/>
            <person name="Hung C.C."/>
            <person name="Yang C.W."/>
        </authorList>
    </citation>
    <scope>NUCLEOTIDE SEQUENCE [LARGE SCALE GENOMIC DNA]</scope>
    <source>
        <strain evidence="1">LT 821</strain>
    </source>
</reference>
<evidence type="ECO:0000313" key="2">
    <source>
        <dbReference type="Proteomes" id="UP000035800"/>
    </source>
</evidence>
<dbReference type="Proteomes" id="UP000035800">
    <property type="component" value="Chromosome II"/>
</dbReference>
<gene>
    <name evidence="1" type="ORF">LSS_20436</name>
</gene>
<accession>K8Y511</accession>